<sequence>MFHGNTDFKKLRLNMDDLTPNGNNKILFENMLNSDGFSVDLLFYRRKRKKNESDVVLNLGDFSHEEVVADYQPISFDPGRKSLFTAVVGLEFTKQIRKSSTKEYHHLTEILLDVISNYIKAGKGAPEIVVNMLTHGYCQVQQIEEEEKTKEKFQARRKDEEEEVHYI</sequence>
<dbReference type="OrthoDB" id="2237019at2759"/>
<dbReference type="AlphaFoldDB" id="A0A0B7MZ89"/>
<reference evidence="1 2" key="1">
    <citation type="submission" date="2014-09" db="EMBL/GenBank/DDBJ databases">
        <authorList>
            <person name="Ellenberger Sabrina"/>
        </authorList>
    </citation>
    <scope>NUCLEOTIDE SEQUENCE [LARGE SCALE GENOMIC DNA]</scope>
    <source>
        <strain evidence="1 2">CBS 412.66</strain>
    </source>
</reference>
<gene>
    <name evidence="1" type="primary">PARPA_01559.1 scaffold 1359</name>
</gene>
<dbReference type="EMBL" id="LN719426">
    <property type="protein sequence ID" value="CEP08249.1"/>
    <property type="molecule type" value="Genomic_DNA"/>
</dbReference>
<keyword evidence="2" id="KW-1185">Reference proteome</keyword>
<accession>A0A0B7MZ89</accession>
<evidence type="ECO:0000313" key="1">
    <source>
        <dbReference type="EMBL" id="CEP08249.1"/>
    </source>
</evidence>
<organism evidence="1 2">
    <name type="scientific">Parasitella parasitica</name>
    <dbReference type="NCBI Taxonomy" id="35722"/>
    <lineage>
        <taxon>Eukaryota</taxon>
        <taxon>Fungi</taxon>
        <taxon>Fungi incertae sedis</taxon>
        <taxon>Mucoromycota</taxon>
        <taxon>Mucoromycotina</taxon>
        <taxon>Mucoromycetes</taxon>
        <taxon>Mucorales</taxon>
        <taxon>Mucorineae</taxon>
        <taxon>Mucoraceae</taxon>
        <taxon>Parasitella</taxon>
    </lineage>
</organism>
<dbReference type="Proteomes" id="UP000054107">
    <property type="component" value="Unassembled WGS sequence"/>
</dbReference>
<proteinExistence type="predicted"/>
<name>A0A0B7MZ89_9FUNG</name>
<protein>
    <submittedName>
        <fullName evidence="1">Uncharacterized protein</fullName>
    </submittedName>
</protein>
<evidence type="ECO:0000313" key="2">
    <source>
        <dbReference type="Proteomes" id="UP000054107"/>
    </source>
</evidence>
<dbReference type="STRING" id="35722.A0A0B7MZ89"/>